<evidence type="ECO:0000256" key="3">
    <source>
        <dbReference type="ARBA" id="ARBA00022475"/>
    </source>
</evidence>
<keyword evidence="8" id="KW-0496">Mitochondrion</keyword>
<dbReference type="PANTHER" id="PTHR31220:SF1">
    <property type="entry name" value="GH21176P"/>
    <property type="match status" value="1"/>
</dbReference>
<dbReference type="GO" id="GO:0005886">
    <property type="term" value="C:plasma membrane"/>
    <property type="evidence" value="ECO:0007669"/>
    <property type="project" value="UniProtKB-SubCell"/>
</dbReference>
<comment type="subcellular location">
    <subcellularLocation>
        <location evidence="1">Cell membrane</location>
    </subcellularLocation>
    <subcellularLocation>
        <location evidence="2">Cytoplasm</location>
        <location evidence="2">Cytosol</location>
    </subcellularLocation>
</comment>
<evidence type="ECO:0000256" key="5">
    <source>
        <dbReference type="ARBA" id="ARBA00023136"/>
    </source>
</evidence>
<reference evidence="8 10" key="2">
    <citation type="submission" date="2018-03" db="EMBL/GenBank/DDBJ databases">
        <authorList>
            <person name="Fogelqvist J."/>
        </authorList>
    </citation>
    <scope>NUCLEOTIDE SEQUENCE [LARGE SCALE GENOMIC DNA]</scope>
</reference>
<sequence>MATSSANLEMVGQVDPSRDTVNALVSAIRSGDDVACQTQIASLLMLERSVMANALWASNDLASCINEAIVTGSSTAVLKWAFDLVACKERSLTDFVMQFVPALSWIFLLKHQSPTPSTGAGIVLMALCKTASSSGTFEDRFSLENALPDMSIPSIYHKPVAGDKAAPLTANLLRAHDLRHTSKPSGEVDPTAVFDASAVGSLQLVRTALARFIATVSRLPAMAVANYCILSARLCGAVPSDVPSEAAIGWDARIGDCTLSIESFATADLELVLVRGLAHAVTVDSCRSVAEFALRALHDKATRNLSQSVLLATSGLIESIHHDI</sequence>
<evidence type="ECO:0000313" key="9">
    <source>
        <dbReference type="Proteomes" id="UP000039324"/>
    </source>
</evidence>
<proteinExistence type="inferred from homology"/>
<keyword evidence="4" id="KW-0963">Cytoplasm</keyword>
<evidence type="ECO:0000256" key="6">
    <source>
        <dbReference type="ARBA" id="ARBA00034482"/>
    </source>
</evidence>
<dbReference type="EMBL" id="CDSF01000101">
    <property type="protein sequence ID" value="CEP00347.1"/>
    <property type="molecule type" value="Genomic_DNA"/>
</dbReference>
<dbReference type="PANTHER" id="PTHR31220">
    <property type="entry name" value="HYCCIN RELATED"/>
    <property type="match status" value="1"/>
</dbReference>
<gene>
    <name evidence="7" type="ORF">PBRA_001400</name>
    <name evidence="8" type="ORF">PLBR_LOCUS1358</name>
</gene>
<dbReference type="Proteomes" id="UP000290189">
    <property type="component" value="Unassembled WGS sequence"/>
</dbReference>
<evidence type="ECO:0000313" key="10">
    <source>
        <dbReference type="Proteomes" id="UP000290189"/>
    </source>
</evidence>
<dbReference type="GO" id="GO:0046854">
    <property type="term" value="P:phosphatidylinositol phosphate biosynthetic process"/>
    <property type="evidence" value="ECO:0007669"/>
    <property type="project" value="TreeGrafter"/>
</dbReference>
<reference evidence="7 9" key="1">
    <citation type="submission" date="2015-02" db="EMBL/GenBank/DDBJ databases">
        <authorList>
            <person name="Chooi Y.-H."/>
        </authorList>
    </citation>
    <scope>NUCLEOTIDE SEQUENCE [LARGE SCALE GENOMIC DNA]</scope>
    <source>
        <strain evidence="7">E3</strain>
    </source>
</reference>
<evidence type="ECO:0000256" key="2">
    <source>
        <dbReference type="ARBA" id="ARBA00004514"/>
    </source>
</evidence>
<organism evidence="7 9">
    <name type="scientific">Plasmodiophora brassicae</name>
    <name type="common">Clubroot disease agent</name>
    <dbReference type="NCBI Taxonomy" id="37360"/>
    <lineage>
        <taxon>Eukaryota</taxon>
        <taxon>Sar</taxon>
        <taxon>Rhizaria</taxon>
        <taxon>Endomyxa</taxon>
        <taxon>Phytomyxea</taxon>
        <taxon>Plasmodiophorida</taxon>
        <taxon>Plasmodiophoridae</taxon>
        <taxon>Plasmodiophora</taxon>
    </lineage>
</organism>
<accession>A0A0G4IYK9</accession>
<dbReference type="AlphaFoldDB" id="A0A0G4IYK9"/>
<dbReference type="EMBL" id="OVEO01000002">
    <property type="protein sequence ID" value="SPQ94143.1"/>
    <property type="molecule type" value="Genomic_DNA"/>
</dbReference>
<evidence type="ECO:0000313" key="7">
    <source>
        <dbReference type="EMBL" id="CEP00347.1"/>
    </source>
</evidence>
<evidence type="ECO:0000313" key="8">
    <source>
        <dbReference type="EMBL" id="SPQ94143.1"/>
    </source>
</evidence>
<comment type="similarity">
    <text evidence="6">Belongs to the Hyccin family.</text>
</comment>
<dbReference type="STRING" id="37360.A0A0G4IYK9"/>
<geneLocation type="mitochondrion" evidence="8"/>
<dbReference type="GO" id="GO:0072659">
    <property type="term" value="P:protein localization to plasma membrane"/>
    <property type="evidence" value="ECO:0007669"/>
    <property type="project" value="TreeGrafter"/>
</dbReference>
<protein>
    <submittedName>
        <fullName evidence="7">Uncharacterized protein</fullName>
    </submittedName>
</protein>
<dbReference type="Pfam" id="PF09790">
    <property type="entry name" value="Hyccin"/>
    <property type="match status" value="1"/>
</dbReference>
<evidence type="ECO:0000256" key="4">
    <source>
        <dbReference type="ARBA" id="ARBA00022490"/>
    </source>
</evidence>
<evidence type="ECO:0000256" key="1">
    <source>
        <dbReference type="ARBA" id="ARBA00004236"/>
    </source>
</evidence>
<dbReference type="GO" id="GO:0005829">
    <property type="term" value="C:cytosol"/>
    <property type="evidence" value="ECO:0007669"/>
    <property type="project" value="UniProtKB-SubCell"/>
</dbReference>
<keyword evidence="9" id="KW-1185">Reference proteome</keyword>
<keyword evidence="5" id="KW-0472">Membrane</keyword>
<name>A0A0G4IYK9_PLABS</name>
<dbReference type="InterPro" id="IPR018619">
    <property type="entry name" value="Hyccin"/>
</dbReference>
<dbReference type="Proteomes" id="UP000039324">
    <property type="component" value="Unassembled WGS sequence"/>
</dbReference>
<keyword evidence="3" id="KW-1003">Cell membrane</keyword>